<dbReference type="InterPro" id="IPR025564">
    <property type="entry name" value="CAAD_dom"/>
</dbReference>
<dbReference type="AlphaFoldDB" id="A0A835SZM3"/>
<evidence type="ECO:0000313" key="4">
    <source>
        <dbReference type="EMBL" id="KAG2429720.1"/>
    </source>
</evidence>
<dbReference type="Pfam" id="PF14159">
    <property type="entry name" value="CAAD"/>
    <property type="match status" value="1"/>
</dbReference>
<dbReference type="GO" id="GO:0016020">
    <property type="term" value="C:membrane"/>
    <property type="evidence" value="ECO:0007669"/>
    <property type="project" value="UniProtKB-SubCell"/>
</dbReference>
<dbReference type="InterPro" id="IPR033344">
    <property type="entry name" value="CURT1"/>
</dbReference>
<keyword evidence="2" id="KW-0472">Membrane</keyword>
<keyword evidence="2" id="KW-0812">Transmembrane</keyword>
<keyword evidence="2" id="KW-1133">Transmembrane helix</keyword>
<gene>
    <name evidence="4" type="ORF">HYH02_013977</name>
</gene>
<accession>A0A835SZM3</accession>
<reference evidence="4" key="1">
    <citation type="journal article" date="2020" name="bioRxiv">
        <title>Comparative genomics of Chlamydomonas.</title>
        <authorList>
            <person name="Craig R.J."/>
            <person name="Hasan A.R."/>
            <person name="Ness R.W."/>
            <person name="Keightley P.D."/>
        </authorList>
    </citation>
    <scope>NUCLEOTIDE SEQUENCE</scope>
    <source>
        <strain evidence="4">CCAP 11/173</strain>
    </source>
</reference>
<feature type="transmembrane region" description="Helical" evidence="2">
    <location>
        <begin position="104"/>
        <end position="122"/>
    </location>
</feature>
<dbReference type="PANTHER" id="PTHR33222">
    <property type="match status" value="1"/>
</dbReference>
<feature type="transmembrane region" description="Helical" evidence="2">
    <location>
        <begin position="74"/>
        <end position="98"/>
    </location>
</feature>
<evidence type="ECO:0000313" key="5">
    <source>
        <dbReference type="Proteomes" id="UP000613740"/>
    </source>
</evidence>
<comment type="subcellular location">
    <subcellularLocation>
        <location evidence="1">Membrane</location>
        <topology evidence="1">Multi-pass membrane protein</topology>
    </subcellularLocation>
</comment>
<dbReference type="EMBL" id="JAEHOD010000083">
    <property type="protein sequence ID" value="KAG2429720.1"/>
    <property type="molecule type" value="Genomic_DNA"/>
</dbReference>
<dbReference type="PANTHER" id="PTHR33222:SF4">
    <property type="entry name" value="PROTEIN CURVATURE THYLAKOID 1A, CHLOROPLASTIC"/>
    <property type="match status" value="1"/>
</dbReference>
<dbReference type="Proteomes" id="UP000613740">
    <property type="component" value="Unassembled WGS sequence"/>
</dbReference>
<evidence type="ECO:0000259" key="3">
    <source>
        <dbReference type="Pfam" id="PF14159"/>
    </source>
</evidence>
<dbReference type="GO" id="GO:0009579">
    <property type="term" value="C:thylakoid"/>
    <property type="evidence" value="ECO:0007669"/>
    <property type="project" value="InterPro"/>
</dbReference>
<comment type="caution">
    <text evidence="4">The sequence shown here is derived from an EMBL/GenBank/DDBJ whole genome shotgun (WGS) entry which is preliminary data.</text>
</comment>
<protein>
    <recommendedName>
        <fullName evidence="3">Cyanobacterial aminoacyl-tRNA synthetase CAAD domain-containing protein</fullName>
    </recommendedName>
</protein>
<proteinExistence type="predicted"/>
<evidence type="ECO:0000256" key="2">
    <source>
        <dbReference type="SAM" id="Phobius"/>
    </source>
</evidence>
<dbReference type="OrthoDB" id="2014299at2759"/>
<keyword evidence="5" id="KW-1185">Reference proteome</keyword>
<name>A0A835SZM3_9CHLO</name>
<organism evidence="4 5">
    <name type="scientific">Chlamydomonas schloesseri</name>
    <dbReference type="NCBI Taxonomy" id="2026947"/>
    <lineage>
        <taxon>Eukaryota</taxon>
        <taxon>Viridiplantae</taxon>
        <taxon>Chlorophyta</taxon>
        <taxon>core chlorophytes</taxon>
        <taxon>Chlorophyceae</taxon>
        <taxon>CS clade</taxon>
        <taxon>Chlamydomonadales</taxon>
        <taxon>Chlamydomonadaceae</taxon>
        <taxon>Chlamydomonas</taxon>
    </lineage>
</organism>
<feature type="domain" description="Cyanobacterial aminoacyl-tRNA synthetase CAAD" evidence="3">
    <location>
        <begin position="60"/>
        <end position="143"/>
    </location>
</feature>
<evidence type="ECO:0000256" key="1">
    <source>
        <dbReference type="ARBA" id="ARBA00004141"/>
    </source>
</evidence>
<sequence length="145" mass="15707">MMLSAKSGVPALRVQRRSAAAGARPVRPAVGRCQKLVVRAEQSSSSTETTSFDSEKVLKDLQEKWEAVDNKGAVAAYAAGAVVALWLSSTIVNAINAVPLLPKLMELVGLGYSAWFTYRYLLFKSSREELMKDIGELSKKISGSE</sequence>